<reference evidence="2 3" key="1">
    <citation type="submission" date="2009-07" db="EMBL/GenBank/DDBJ databases">
        <authorList>
            <person name="Madupu R."/>
            <person name="Sebastian Y."/>
            <person name="Durkin A.S."/>
            <person name="Torralba M."/>
            <person name="Methe B."/>
            <person name="Sutton G.G."/>
            <person name="Strausberg R.L."/>
            <person name="Nelson K.E."/>
        </authorList>
    </citation>
    <scope>NUCLEOTIDE SEQUENCE [LARGE SCALE GENOMIC DNA]</scope>
    <source>
        <strain evidence="2 3">RM3277</strain>
    </source>
</reference>
<sequence>MRLNFIGAVFDFVAFTANFGGLGFVKFDGSKFDMYRLYFSI</sequence>
<protein>
    <submittedName>
        <fullName evidence="2">Uncharacterized protein</fullName>
    </submittedName>
</protein>
<keyword evidence="1" id="KW-0812">Transmembrane</keyword>
<keyword evidence="1" id="KW-0472">Membrane</keyword>
<keyword evidence="3" id="KW-1185">Reference proteome</keyword>
<accession>C6RGF6</accession>
<dbReference type="AlphaFoldDB" id="C6RGF6"/>
<comment type="caution">
    <text evidence="2">The sequence shown here is derived from an EMBL/GenBank/DDBJ whole genome shotgun (WGS) entry which is preliminary data.</text>
</comment>
<gene>
    <name evidence="2" type="ORF">CAMSH0001_0609</name>
</gene>
<name>C6RGF6_9BACT</name>
<keyword evidence="1" id="KW-1133">Transmembrane helix</keyword>
<dbReference type="Proteomes" id="UP000003107">
    <property type="component" value="Unassembled WGS sequence"/>
</dbReference>
<evidence type="ECO:0000256" key="1">
    <source>
        <dbReference type="SAM" id="Phobius"/>
    </source>
</evidence>
<dbReference type="EMBL" id="ACVQ01000019">
    <property type="protein sequence ID" value="EET79506.1"/>
    <property type="molecule type" value="Genomic_DNA"/>
</dbReference>
<dbReference type="STRING" id="553219.CAMSH0001_0609"/>
<evidence type="ECO:0000313" key="2">
    <source>
        <dbReference type="EMBL" id="EET79506.1"/>
    </source>
</evidence>
<dbReference type="RefSeq" id="WP_004321268.1">
    <property type="nucleotide sequence ID" value="NZ_ACVQ01000019.1"/>
</dbReference>
<feature type="transmembrane region" description="Helical" evidence="1">
    <location>
        <begin position="6"/>
        <end position="27"/>
    </location>
</feature>
<organism evidence="2 3">
    <name type="scientific">Campylobacter showae RM3277</name>
    <dbReference type="NCBI Taxonomy" id="553219"/>
    <lineage>
        <taxon>Bacteria</taxon>
        <taxon>Pseudomonadati</taxon>
        <taxon>Campylobacterota</taxon>
        <taxon>Epsilonproteobacteria</taxon>
        <taxon>Campylobacterales</taxon>
        <taxon>Campylobacteraceae</taxon>
        <taxon>Campylobacter</taxon>
    </lineage>
</organism>
<proteinExistence type="predicted"/>
<evidence type="ECO:0000313" key="3">
    <source>
        <dbReference type="Proteomes" id="UP000003107"/>
    </source>
</evidence>